<evidence type="ECO:0000313" key="3">
    <source>
        <dbReference type="EMBL" id="VFJ75465.1"/>
    </source>
</evidence>
<name>A0A450WXG2_9GAMM</name>
<dbReference type="Gene3D" id="1.10.8.60">
    <property type="match status" value="1"/>
</dbReference>
<dbReference type="CDD" id="cd00009">
    <property type="entry name" value="AAA"/>
    <property type="match status" value="1"/>
</dbReference>
<dbReference type="SMART" id="SM00382">
    <property type="entry name" value="AAA"/>
    <property type="match status" value="1"/>
</dbReference>
<dbReference type="SUPFAM" id="SSF52540">
    <property type="entry name" value="P-loop containing nucleoside triphosphate hydrolases"/>
    <property type="match status" value="1"/>
</dbReference>
<dbReference type="Pfam" id="PF22688">
    <property type="entry name" value="Hda_lid"/>
    <property type="match status" value="1"/>
</dbReference>
<proteinExistence type="predicted"/>
<evidence type="ECO:0000313" key="4">
    <source>
        <dbReference type="EMBL" id="VFK21679.1"/>
    </source>
</evidence>
<dbReference type="EMBL" id="CAADEZ010000836">
    <property type="protein sequence ID" value="VFJ75465.1"/>
    <property type="molecule type" value="Genomic_DNA"/>
</dbReference>
<feature type="domain" description="AAA+ ATPase" evidence="1">
    <location>
        <begin position="44"/>
        <end position="252"/>
    </location>
</feature>
<dbReference type="PROSITE" id="PS00675">
    <property type="entry name" value="SIGMA54_INTERACT_1"/>
    <property type="match status" value="1"/>
</dbReference>
<sequence length="322" mass="35387">MIEPVPKQILLPLGLENEPSFTNFITGQNQEIRASLGDSARGVGDRVVFLWGESGTGKTHLLKAVCKEARRQNRKAVYLPCRAPDSIKANPPAPHIRDKEETGGLPERFVQGPRGADLGACGAYGDRSEKVGNCGHSSAEQLTIGEDNSELFDGNLPETWANLPLSQPIHPKSDRFLGEFVQANLVCIDDIDARAGDKAWEDAFFHLYNLLDARGIGLLVTGERNPAGSAFSLRDLGSRLAAALVLRVHPLDDNGKSMALQCRARERGFTLSDKLIDFLLRRCHRDMHSLFALLDAIDEATLVEKRQASIPFVKRLLERGMA</sequence>
<dbReference type="InterPro" id="IPR025662">
    <property type="entry name" value="Sigma_54_int_dom_ATP-bd_1"/>
</dbReference>
<dbReference type="GO" id="GO:0006270">
    <property type="term" value="P:DNA replication initiation"/>
    <property type="evidence" value="ECO:0007669"/>
    <property type="project" value="TreeGrafter"/>
</dbReference>
<dbReference type="PANTHER" id="PTHR30050">
    <property type="entry name" value="CHROMOSOMAL REPLICATION INITIATOR PROTEIN DNAA"/>
    <property type="match status" value="1"/>
</dbReference>
<dbReference type="Gene3D" id="3.40.50.300">
    <property type="entry name" value="P-loop containing nucleotide triphosphate hydrolases"/>
    <property type="match status" value="2"/>
</dbReference>
<dbReference type="InterPro" id="IPR055199">
    <property type="entry name" value="Hda_lid"/>
</dbReference>
<accession>A0A450WXG2</accession>
<evidence type="ECO:0000313" key="2">
    <source>
        <dbReference type="EMBL" id="VFJ74814.1"/>
    </source>
</evidence>
<evidence type="ECO:0000259" key="1">
    <source>
        <dbReference type="SMART" id="SM00382"/>
    </source>
</evidence>
<dbReference type="EMBL" id="CAADFL010000806">
    <property type="protein sequence ID" value="VFK21679.1"/>
    <property type="molecule type" value="Genomic_DNA"/>
</dbReference>
<dbReference type="PANTHER" id="PTHR30050:SF5">
    <property type="entry name" value="DNAA REGULATORY INACTIVATOR HDA"/>
    <property type="match status" value="1"/>
</dbReference>
<reference evidence="4" key="1">
    <citation type="submission" date="2019-02" db="EMBL/GenBank/DDBJ databases">
        <authorList>
            <person name="Gruber-Vodicka R. H."/>
            <person name="Seah K. B. B."/>
        </authorList>
    </citation>
    <scope>NUCLEOTIDE SEQUENCE</scope>
    <source>
        <strain evidence="3">BECK_BZ163</strain>
        <strain evidence="4">BECK_BZ164</strain>
        <strain evidence="2">BECK_BZ165</strain>
    </source>
</reference>
<dbReference type="Pfam" id="PF00308">
    <property type="entry name" value="Bac_DnaA"/>
    <property type="match status" value="1"/>
</dbReference>
<dbReference type="AlphaFoldDB" id="A0A450WXG2"/>
<protein>
    <submittedName>
        <fullName evidence="4">DnaA regulatory inactivator Hda</fullName>
    </submittedName>
</protein>
<dbReference type="InterPro" id="IPR013317">
    <property type="entry name" value="DnaA_dom"/>
</dbReference>
<gene>
    <name evidence="3" type="ORF">BECKFM1743A_GA0114220_108361</name>
    <name evidence="4" type="ORF">BECKFM1743B_GA0114221_108061</name>
    <name evidence="2" type="ORF">BECKFM1743C_GA0114222_108121</name>
</gene>
<dbReference type="InterPro" id="IPR003593">
    <property type="entry name" value="AAA+_ATPase"/>
</dbReference>
<dbReference type="EMBL" id="CAADFA010000812">
    <property type="protein sequence ID" value="VFJ74814.1"/>
    <property type="molecule type" value="Genomic_DNA"/>
</dbReference>
<organism evidence="4">
    <name type="scientific">Candidatus Kentrum sp. FM</name>
    <dbReference type="NCBI Taxonomy" id="2126340"/>
    <lineage>
        <taxon>Bacteria</taxon>
        <taxon>Pseudomonadati</taxon>
        <taxon>Pseudomonadota</taxon>
        <taxon>Gammaproteobacteria</taxon>
        <taxon>Candidatus Kentrum</taxon>
    </lineage>
</organism>
<dbReference type="InterPro" id="IPR027417">
    <property type="entry name" value="P-loop_NTPase"/>
</dbReference>
<dbReference type="GO" id="GO:0032297">
    <property type="term" value="P:negative regulation of DNA-templated DNA replication initiation"/>
    <property type="evidence" value="ECO:0007669"/>
    <property type="project" value="TreeGrafter"/>
</dbReference>